<evidence type="ECO:0000313" key="4">
    <source>
        <dbReference type="Proteomes" id="UP001162741"/>
    </source>
</evidence>
<dbReference type="Proteomes" id="UP001162741">
    <property type="component" value="Chromosome"/>
</dbReference>
<dbReference type="PANTHER" id="PTHR11731">
    <property type="entry name" value="PROTEASE FAMILY S9B,C DIPEPTIDYL-PEPTIDASE IV-RELATED"/>
    <property type="match status" value="1"/>
</dbReference>
<evidence type="ECO:0000313" key="3">
    <source>
        <dbReference type="EMBL" id="UYQ92557.1"/>
    </source>
</evidence>
<sequence length="417" mass="47456">MRLTHYRRPATVAGLLLLSLAMPQAHAQTKKELTLDLVVKQPMLLSKSLPAVSSWLDKDHYLETRRDNGKVQLYKVNAASGKAEAYTPPPVTGQSVSIRNNDIFLQTPGAGETQLTSTKEEEKNPTLSPDGKYVAFTRSNNLFAIELASKKEIQYTTDGSDVIYNGWASWVYYEEILGRSTRYKAFWWSNDSRSIAYMRFDDTKVPVFPIYSQVGQHGYLENTRYPKAGDPNPEVKLGIVPVTGGATTWADFNPKDDQYFGTPFWAADGSLWLQWMNRGQDNLKIYSVDPKTGAKKEVYDEKQKTWIDWFKPFTFLANNKGFIIQSDKSGYDHLYLLNMDGSLKKQLTTGEWRVKDLLEVDEKKQLVYFTARKEHSTRYDLYTVSLNGGPITRLTFGNFSHDVKLAPGGGLFHHHLF</sequence>
<name>A0ABY6J1P3_9BACT</name>
<protein>
    <submittedName>
        <fullName evidence="3">DPP IV N-terminal domain-containing protein</fullName>
    </submittedName>
</protein>
<dbReference type="InterPro" id="IPR002469">
    <property type="entry name" value="Peptidase_S9B_N"/>
</dbReference>
<keyword evidence="1" id="KW-0732">Signal</keyword>
<evidence type="ECO:0000256" key="1">
    <source>
        <dbReference type="SAM" id="SignalP"/>
    </source>
</evidence>
<keyword evidence="4" id="KW-1185">Reference proteome</keyword>
<reference evidence="3" key="1">
    <citation type="submission" date="2022-10" db="EMBL/GenBank/DDBJ databases">
        <title>Chitinophaga sp. nov., isolated from soil.</title>
        <authorList>
            <person name="Jeon C.O."/>
        </authorList>
    </citation>
    <scope>NUCLEOTIDE SEQUENCE</scope>
    <source>
        <strain evidence="3">R8</strain>
    </source>
</reference>
<dbReference type="Gene3D" id="2.140.10.30">
    <property type="entry name" value="Dipeptidylpeptidase IV, N-terminal domain"/>
    <property type="match status" value="1"/>
</dbReference>
<proteinExistence type="predicted"/>
<feature type="domain" description="Dipeptidylpeptidase IV N-terminal" evidence="2">
    <location>
        <begin position="113"/>
        <end position="412"/>
    </location>
</feature>
<dbReference type="Pfam" id="PF00930">
    <property type="entry name" value="DPPIV_N"/>
    <property type="match status" value="1"/>
</dbReference>
<organism evidence="3 4">
    <name type="scientific">Chitinophaga horti</name>
    <dbReference type="NCBI Taxonomy" id="2920382"/>
    <lineage>
        <taxon>Bacteria</taxon>
        <taxon>Pseudomonadati</taxon>
        <taxon>Bacteroidota</taxon>
        <taxon>Chitinophagia</taxon>
        <taxon>Chitinophagales</taxon>
        <taxon>Chitinophagaceae</taxon>
        <taxon>Chitinophaga</taxon>
    </lineage>
</organism>
<accession>A0ABY6J1P3</accession>
<dbReference type="RefSeq" id="WP_264280806.1">
    <property type="nucleotide sequence ID" value="NZ_CP107006.1"/>
</dbReference>
<evidence type="ECO:0000259" key="2">
    <source>
        <dbReference type="Pfam" id="PF00930"/>
    </source>
</evidence>
<gene>
    <name evidence="3" type="ORF">MKQ68_20955</name>
</gene>
<dbReference type="EMBL" id="CP107006">
    <property type="protein sequence ID" value="UYQ92557.1"/>
    <property type="molecule type" value="Genomic_DNA"/>
</dbReference>
<dbReference type="InterPro" id="IPR050278">
    <property type="entry name" value="Serine_Prot_S9B/DPPIV"/>
</dbReference>
<feature type="signal peptide" evidence="1">
    <location>
        <begin position="1"/>
        <end position="27"/>
    </location>
</feature>
<feature type="chain" id="PRO_5046683045" evidence="1">
    <location>
        <begin position="28"/>
        <end position="417"/>
    </location>
</feature>
<dbReference type="SUPFAM" id="SSF82171">
    <property type="entry name" value="DPP6 N-terminal domain-like"/>
    <property type="match status" value="1"/>
</dbReference>
<dbReference type="PANTHER" id="PTHR11731:SF193">
    <property type="entry name" value="DIPEPTIDYL PEPTIDASE 9"/>
    <property type="match status" value="1"/>
</dbReference>